<proteinExistence type="predicted"/>
<dbReference type="Pfam" id="PF03713">
    <property type="entry name" value="DUF305"/>
    <property type="match status" value="1"/>
</dbReference>
<name>A0A892ZF45_9NEIS</name>
<reference evidence="3" key="1">
    <citation type="submission" date="2021-02" db="EMBL/GenBank/DDBJ databases">
        <title>Neisseriaceae sp. 26B isolated from the cloaca of a Common Toad-headed Turtle (Mesoclemmys nasuta).</title>
        <authorList>
            <person name="Spergser J."/>
            <person name="Busse H.-J."/>
        </authorList>
    </citation>
    <scope>NUCLEOTIDE SEQUENCE</scope>
    <source>
        <strain evidence="3">26B</strain>
    </source>
</reference>
<dbReference type="AlphaFoldDB" id="A0A892ZF45"/>
<accession>A0A892ZF45</accession>
<keyword evidence="4" id="KW-1185">Reference proteome</keyword>
<evidence type="ECO:0000259" key="2">
    <source>
        <dbReference type="Pfam" id="PF03713"/>
    </source>
</evidence>
<dbReference type="RefSeq" id="WP_230339339.1">
    <property type="nucleotide sequence ID" value="NZ_CP069798.1"/>
</dbReference>
<dbReference type="PANTHER" id="PTHR36933:SF1">
    <property type="entry name" value="SLL0788 PROTEIN"/>
    <property type="match status" value="1"/>
</dbReference>
<organism evidence="3 4">
    <name type="scientific">Paralysiella testudinis</name>
    <dbReference type="NCBI Taxonomy" id="2809020"/>
    <lineage>
        <taxon>Bacteria</taxon>
        <taxon>Pseudomonadati</taxon>
        <taxon>Pseudomonadota</taxon>
        <taxon>Betaproteobacteria</taxon>
        <taxon>Neisseriales</taxon>
        <taxon>Neisseriaceae</taxon>
        <taxon>Paralysiella</taxon>
    </lineage>
</organism>
<evidence type="ECO:0000313" key="4">
    <source>
        <dbReference type="Proteomes" id="UP000653156"/>
    </source>
</evidence>
<evidence type="ECO:0000256" key="1">
    <source>
        <dbReference type="SAM" id="SignalP"/>
    </source>
</evidence>
<feature type="chain" id="PRO_5034481605" evidence="1">
    <location>
        <begin position="21"/>
        <end position="118"/>
    </location>
</feature>
<evidence type="ECO:0000313" key="3">
    <source>
        <dbReference type="EMBL" id="QRQ82045.1"/>
    </source>
</evidence>
<dbReference type="PANTHER" id="PTHR36933">
    <property type="entry name" value="SLL0788 PROTEIN"/>
    <property type="match status" value="1"/>
</dbReference>
<gene>
    <name evidence="3" type="ORF">JQU52_00940</name>
</gene>
<dbReference type="EMBL" id="CP069798">
    <property type="protein sequence ID" value="QRQ82045.1"/>
    <property type="molecule type" value="Genomic_DNA"/>
</dbReference>
<dbReference type="InterPro" id="IPR012347">
    <property type="entry name" value="Ferritin-like"/>
</dbReference>
<dbReference type="KEGG" id="ptes:JQU52_00940"/>
<dbReference type="InterPro" id="IPR005183">
    <property type="entry name" value="DUF305_CopM-like"/>
</dbReference>
<sequence length="118" mass="13108">MKKFIVPLLTLLSASGLVFAAPEMQHNASAPHVAEYHEAMASMHDDMMQGIGMSNPDAAFAAGMLPHHQGAVKMAEIELKYGKDPQMRQLAENIIAAQQAEIDLMQNWLRQYAKHQHD</sequence>
<feature type="signal peptide" evidence="1">
    <location>
        <begin position="1"/>
        <end position="20"/>
    </location>
</feature>
<dbReference type="Gene3D" id="1.20.1260.10">
    <property type="match status" value="1"/>
</dbReference>
<keyword evidence="1" id="KW-0732">Signal</keyword>
<feature type="domain" description="DUF305" evidence="2">
    <location>
        <begin position="57"/>
        <end position="116"/>
    </location>
</feature>
<protein>
    <submittedName>
        <fullName evidence="3">DUF305 domain-containing protein</fullName>
    </submittedName>
</protein>
<dbReference type="Proteomes" id="UP000653156">
    <property type="component" value="Chromosome"/>
</dbReference>